<dbReference type="Pfam" id="PF20150">
    <property type="entry name" value="2EXR"/>
    <property type="match status" value="1"/>
</dbReference>
<name>A0ABR1VBB0_9PEZI</name>
<dbReference type="PANTHER" id="PTHR35910:SF6">
    <property type="entry name" value="2EXR DOMAIN-CONTAINING PROTEIN"/>
    <property type="match status" value="1"/>
</dbReference>
<protein>
    <recommendedName>
        <fullName evidence="2">2EXR domain-containing protein</fullName>
    </recommendedName>
</protein>
<organism evidence="3 4">
    <name type="scientific">Apiospora saccharicola</name>
    <dbReference type="NCBI Taxonomy" id="335842"/>
    <lineage>
        <taxon>Eukaryota</taxon>
        <taxon>Fungi</taxon>
        <taxon>Dikarya</taxon>
        <taxon>Ascomycota</taxon>
        <taxon>Pezizomycotina</taxon>
        <taxon>Sordariomycetes</taxon>
        <taxon>Xylariomycetidae</taxon>
        <taxon>Amphisphaeriales</taxon>
        <taxon>Apiosporaceae</taxon>
        <taxon>Apiospora</taxon>
    </lineage>
</organism>
<dbReference type="Proteomes" id="UP001446871">
    <property type="component" value="Unassembled WGS sequence"/>
</dbReference>
<feature type="compositionally biased region" description="Low complexity" evidence="1">
    <location>
        <begin position="253"/>
        <end position="263"/>
    </location>
</feature>
<feature type="domain" description="2EXR" evidence="2">
    <location>
        <begin position="52"/>
        <end position="143"/>
    </location>
</feature>
<reference evidence="3 4" key="1">
    <citation type="submission" date="2023-01" db="EMBL/GenBank/DDBJ databases">
        <title>Analysis of 21 Apiospora genomes using comparative genomics revels a genus with tremendous synthesis potential of carbohydrate active enzymes and secondary metabolites.</title>
        <authorList>
            <person name="Sorensen T."/>
        </authorList>
    </citation>
    <scope>NUCLEOTIDE SEQUENCE [LARGE SCALE GENOMIC DNA]</scope>
    <source>
        <strain evidence="3 4">CBS 83171</strain>
    </source>
</reference>
<dbReference type="PANTHER" id="PTHR35910">
    <property type="entry name" value="2EXR DOMAIN-CONTAINING PROTEIN"/>
    <property type="match status" value="1"/>
</dbReference>
<sequence length="475" mass="53702">MRELFRGSCYPNSTTATQRNDAATSKTKRTTQPHWAPPSNNRGGNKSFFGLMQLPGELRNMIWEFAMPTDRILVINAHGYYVHSLPPPAIAWVCHESRSLALYHGRAYALFDKTTTCELDPSRRGQPTEKTWKTWTWFSPAFDRVLLALMNNEVAESQLHHRAGLSALGKDVRHMLVQPECFYPGIELRFGPEALLQTHVFRALACFPSARTVGVVRACFNVVPWRESWDQKTRPTQGEEEEEEEEDGPAARPPLYYYRPLRGGPLHDADPQLRLLSNPAHIRAVEEARVQRTAPCTCHCESDWDAGSTDRHDEEENDEDGHENGDDKKPPPPNLLWQRPPQTTLQSRSSNQHNRGDHGLARLWSPPDPHDGSWELWRVMKMWIGAQDKTNPLAHAERIRIPTSRYKLPAARRAWISRIAGRAPHVYSAEMIFYGNGYFSASAIPRCVRVAPGGGIGCGLLGGKIDLGVEILMRI</sequence>
<gene>
    <name evidence="3" type="ORF">PG996_006647</name>
</gene>
<comment type="caution">
    <text evidence="3">The sequence shown here is derived from an EMBL/GenBank/DDBJ whole genome shotgun (WGS) entry which is preliminary data.</text>
</comment>
<feature type="region of interest" description="Disordered" evidence="1">
    <location>
        <begin position="299"/>
        <end position="366"/>
    </location>
</feature>
<evidence type="ECO:0000256" key="1">
    <source>
        <dbReference type="SAM" id="MobiDB-lite"/>
    </source>
</evidence>
<proteinExistence type="predicted"/>
<feature type="region of interest" description="Disordered" evidence="1">
    <location>
        <begin position="1"/>
        <end position="46"/>
    </location>
</feature>
<feature type="compositionally biased region" description="Polar residues" evidence="1">
    <location>
        <begin position="10"/>
        <end position="25"/>
    </location>
</feature>
<feature type="compositionally biased region" description="Acidic residues" evidence="1">
    <location>
        <begin position="238"/>
        <end position="248"/>
    </location>
</feature>
<evidence type="ECO:0000259" key="2">
    <source>
        <dbReference type="Pfam" id="PF20150"/>
    </source>
</evidence>
<evidence type="ECO:0000313" key="4">
    <source>
        <dbReference type="Proteomes" id="UP001446871"/>
    </source>
</evidence>
<feature type="compositionally biased region" description="Polar residues" evidence="1">
    <location>
        <begin position="343"/>
        <end position="353"/>
    </location>
</feature>
<feature type="region of interest" description="Disordered" evidence="1">
    <location>
        <begin position="230"/>
        <end position="263"/>
    </location>
</feature>
<dbReference type="InterPro" id="IPR045518">
    <property type="entry name" value="2EXR"/>
</dbReference>
<keyword evidence="4" id="KW-1185">Reference proteome</keyword>
<accession>A0ABR1VBB0</accession>
<feature type="compositionally biased region" description="Polar residues" evidence="1">
    <location>
        <begin position="32"/>
        <end position="44"/>
    </location>
</feature>
<evidence type="ECO:0000313" key="3">
    <source>
        <dbReference type="EMBL" id="KAK8067535.1"/>
    </source>
</evidence>
<dbReference type="EMBL" id="JAQQWM010000004">
    <property type="protein sequence ID" value="KAK8067535.1"/>
    <property type="molecule type" value="Genomic_DNA"/>
</dbReference>